<dbReference type="Gene3D" id="3.40.50.10420">
    <property type="entry name" value="NagB/RpiA/CoA transferase-like"/>
    <property type="match status" value="1"/>
</dbReference>
<dbReference type="AlphaFoldDB" id="A0A151LGY3"/>
<dbReference type="GeneID" id="29777598"/>
<name>A0A151LGY3_9APIC</name>
<gene>
    <name evidence="6" type="ORF">PGSY75_1245000</name>
</gene>
<dbReference type="PANTHER" id="PTHR23407">
    <property type="entry name" value="ATPASE INHIBITOR/5-FORMYLTETRAHYDROFOLATE CYCLO-LIGASE"/>
    <property type="match status" value="1"/>
</dbReference>
<comment type="similarity">
    <text evidence="1">Belongs to the 5-formyltetrahydrofolate cyclo-ligase family.</text>
</comment>
<organism evidence="6 7">
    <name type="scientific">Plasmodium gaboni</name>
    <dbReference type="NCBI Taxonomy" id="647221"/>
    <lineage>
        <taxon>Eukaryota</taxon>
        <taxon>Sar</taxon>
        <taxon>Alveolata</taxon>
        <taxon>Apicomplexa</taxon>
        <taxon>Aconoidasida</taxon>
        <taxon>Haemosporida</taxon>
        <taxon>Plasmodiidae</taxon>
        <taxon>Plasmodium</taxon>
        <taxon>Plasmodium (Laverania)</taxon>
    </lineage>
</organism>
<dbReference type="InterPro" id="IPR024185">
    <property type="entry name" value="FTHF_cligase-like_sf"/>
</dbReference>
<dbReference type="InterPro" id="IPR037171">
    <property type="entry name" value="NagB/RpiA_transferase-like"/>
</dbReference>
<comment type="catalytic activity">
    <reaction evidence="4">
        <text>(6S)-5-formyl-5,6,7,8-tetrahydrofolate + ATP = (6R)-5,10-methenyltetrahydrofolate + ADP + phosphate</text>
        <dbReference type="Rhea" id="RHEA:10488"/>
        <dbReference type="ChEBI" id="CHEBI:30616"/>
        <dbReference type="ChEBI" id="CHEBI:43474"/>
        <dbReference type="ChEBI" id="CHEBI:57455"/>
        <dbReference type="ChEBI" id="CHEBI:57457"/>
        <dbReference type="ChEBI" id="CHEBI:456216"/>
        <dbReference type="EC" id="6.3.3.2"/>
    </reaction>
</comment>
<dbReference type="VEuPathDB" id="PlasmoDB:PGABG01_1243400"/>
<dbReference type="RefSeq" id="XP_018640870.1">
    <property type="nucleotide sequence ID" value="XM_018787005.1"/>
</dbReference>
<dbReference type="Proteomes" id="UP000076004">
    <property type="component" value="Unassembled WGS sequence"/>
</dbReference>
<dbReference type="Pfam" id="PF01812">
    <property type="entry name" value="5-FTHF_cyc-lig"/>
    <property type="match status" value="1"/>
</dbReference>
<protein>
    <recommendedName>
        <fullName evidence="5">5-formyltetrahydrofolate cyclo-ligase</fullName>
        <ecNumber evidence="5">6.3.3.2</ecNumber>
    </recommendedName>
</protein>
<dbReference type="GO" id="GO:0009396">
    <property type="term" value="P:folic acid-containing compound biosynthetic process"/>
    <property type="evidence" value="ECO:0007669"/>
    <property type="project" value="TreeGrafter"/>
</dbReference>
<accession>A0A151LGY3</accession>
<dbReference type="GO" id="GO:0005524">
    <property type="term" value="F:ATP binding"/>
    <property type="evidence" value="ECO:0007669"/>
    <property type="project" value="UniProtKB-KW"/>
</dbReference>
<sequence length="459" mass="55958">MDLKQYIYNIIDIDISNHIKIKSSNNCNHNELKETIRQNAKKIRDITFKYWIKDRQLQNSNSVMKNENVNDKMIIDNKTYFLNNINNDNKILHTYQSTFQTCITYNKDEEDILYIDYLYTYLIRQLYILFCSLEVKKKKNNIQFDFKKIYKYRYNYKKLESHICYEYLKKYNINDDMIKKDIENFEFYIYNHHNNIKEQKYNCNIEENYNNANYNICIYLPTKKEIDILFIIDQLYDYFYFQLFVPITTNQKDLIFFPFNIKNNLLVQYHFNIFIPYSYIYYTTHKKINQFILNYSNVVKNYEFSNFLYKHNDTIFLIPLIAYNKFGCRIGSGKGYYDKTLTKTRKQNHIIKQIKNIQPNGNNITNKKDYDNQKLNHINLETEYDTNNIICSNVKNINDKTFNNKITIYTQNKTKQKILNEIKVGVSFEMFLYDIDFCEETDLILDYMINENNIYHFIL</sequence>
<reference evidence="6 7" key="1">
    <citation type="journal article" date="2016" name="Nat. Commun.">
        <title>Genomes of cryptic chimpanzee Plasmodium species reveal key evolutionary events leading to human malaria.</title>
        <authorList>
            <person name="Sundararaman S.A."/>
            <person name="Plenderleith L.J."/>
            <person name="Liu W."/>
            <person name="Loy D.E."/>
            <person name="Learn G.H."/>
            <person name="Li Y."/>
            <person name="Shaw K.S."/>
            <person name="Ayouba A."/>
            <person name="Peeters M."/>
            <person name="Speede S."/>
            <person name="Shaw G.M."/>
            <person name="Bushman F.D."/>
            <person name="Brisson D."/>
            <person name="Rayner J.C."/>
            <person name="Sharp P.M."/>
            <person name="Hahn B.H."/>
        </authorList>
    </citation>
    <scope>NUCLEOTIDE SEQUENCE [LARGE SCALE GENOMIC DNA]</scope>
    <source>
        <strain evidence="6 7">SY75</strain>
    </source>
</reference>
<evidence type="ECO:0000256" key="1">
    <source>
        <dbReference type="ARBA" id="ARBA00010638"/>
    </source>
</evidence>
<dbReference type="EMBL" id="LVLB01000013">
    <property type="protein sequence ID" value="KYN98231.1"/>
    <property type="molecule type" value="Genomic_DNA"/>
</dbReference>
<dbReference type="SUPFAM" id="SSF100950">
    <property type="entry name" value="NagB/RpiA/CoA transferase-like"/>
    <property type="match status" value="1"/>
</dbReference>
<dbReference type="EC" id="6.3.3.2" evidence="5"/>
<evidence type="ECO:0000313" key="7">
    <source>
        <dbReference type="Proteomes" id="UP000076004"/>
    </source>
</evidence>
<proteinExistence type="inferred from homology"/>
<evidence type="ECO:0000256" key="2">
    <source>
        <dbReference type="ARBA" id="ARBA00022741"/>
    </source>
</evidence>
<evidence type="ECO:0000256" key="5">
    <source>
        <dbReference type="ARBA" id="ARBA00038966"/>
    </source>
</evidence>
<evidence type="ECO:0000256" key="3">
    <source>
        <dbReference type="ARBA" id="ARBA00022840"/>
    </source>
</evidence>
<dbReference type="InterPro" id="IPR002698">
    <property type="entry name" value="FTHF_cligase"/>
</dbReference>
<dbReference type="VEuPathDB" id="PlasmoDB:PGSY75_1245000"/>
<evidence type="ECO:0000256" key="4">
    <source>
        <dbReference type="ARBA" id="ARBA00036539"/>
    </source>
</evidence>
<evidence type="ECO:0000313" key="6">
    <source>
        <dbReference type="EMBL" id="KYN98231.1"/>
    </source>
</evidence>
<comment type="caution">
    <text evidence="6">The sequence shown here is derived from an EMBL/GenBank/DDBJ whole genome shotgun (WGS) entry which is preliminary data.</text>
</comment>
<keyword evidence="3" id="KW-0067">ATP-binding</keyword>
<keyword evidence="2" id="KW-0547">Nucleotide-binding</keyword>
<dbReference type="PANTHER" id="PTHR23407:SF1">
    <property type="entry name" value="5-FORMYLTETRAHYDROFOLATE CYCLO-LIGASE"/>
    <property type="match status" value="1"/>
</dbReference>
<dbReference type="GO" id="GO:0005739">
    <property type="term" value="C:mitochondrion"/>
    <property type="evidence" value="ECO:0007669"/>
    <property type="project" value="TreeGrafter"/>
</dbReference>
<dbReference type="GO" id="GO:0035999">
    <property type="term" value="P:tetrahydrofolate interconversion"/>
    <property type="evidence" value="ECO:0007669"/>
    <property type="project" value="TreeGrafter"/>
</dbReference>
<dbReference type="KEGG" id="pgab:PGSY75_1245000"/>
<dbReference type="GO" id="GO:0030272">
    <property type="term" value="F:5-formyltetrahydrofolate cyclo-ligase activity"/>
    <property type="evidence" value="ECO:0007669"/>
    <property type="project" value="UniProtKB-EC"/>
</dbReference>